<feature type="compositionally biased region" description="Low complexity" evidence="5">
    <location>
        <begin position="46"/>
        <end position="55"/>
    </location>
</feature>
<dbReference type="OrthoDB" id="420932at2759"/>
<reference evidence="8" key="1">
    <citation type="submission" date="2021-02" db="EMBL/GenBank/DDBJ databases">
        <authorList>
            <person name="Dougan E. K."/>
            <person name="Rhodes N."/>
            <person name="Thang M."/>
            <person name="Chan C."/>
        </authorList>
    </citation>
    <scope>NUCLEOTIDE SEQUENCE</scope>
</reference>
<feature type="compositionally biased region" description="Polar residues" evidence="5">
    <location>
        <begin position="34"/>
        <end position="45"/>
    </location>
</feature>
<evidence type="ECO:0000256" key="3">
    <source>
        <dbReference type="ARBA" id="ARBA00022836"/>
    </source>
</evidence>
<feature type="chain" id="PRO_5032781566" description="Photosystem I reaction center subunit II" evidence="7">
    <location>
        <begin position="21"/>
        <end position="144"/>
    </location>
</feature>
<feature type="non-terminal residue" evidence="8">
    <location>
        <position position="144"/>
    </location>
</feature>
<keyword evidence="4" id="KW-0793">Thylakoid</keyword>
<gene>
    <name evidence="8" type="ORF">PGLA1383_LOCUS10766</name>
</gene>
<evidence type="ECO:0000313" key="9">
    <source>
        <dbReference type="Proteomes" id="UP000654075"/>
    </source>
</evidence>
<evidence type="ECO:0000256" key="2">
    <source>
        <dbReference type="ARBA" id="ARBA00022531"/>
    </source>
</evidence>
<comment type="similarity">
    <text evidence="1 4">Belongs to the PsaD family.</text>
</comment>
<protein>
    <recommendedName>
        <fullName evidence="4">Photosystem I reaction center subunit II</fullName>
    </recommendedName>
</protein>
<feature type="signal peptide" evidence="7">
    <location>
        <begin position="1"/>
        <end position="20"/>
    </location>
</feature>
<keyword evidence="9" id="KW-1185">Reference proteome</keyword>
<dbReference type="GO" id="GO:0009535">
    <property type="term" value="C:chloroplast thylakoid membrane"/>
    <property type="evidence" value="ECO:0007669"/>
    <property type="project" value="UniProtKB-SubCell"/>
</dbReference>
<keyword evidence="6" id="KW-0472">Membrane</keyword>
<organism evidence="8 9">
    <name type="scientific">Polarella glacialis</name>
    <name type="common">Dinoflagellate</name>
    <dbReference type="NCBI Taxonomy" id="89957"/>
    <lineage>
        <taxon>Eukaryota</taxon>
        <taxon>Sar</taxon>
        <taxon>Alveolata</taxon>
        <taxon>Dinophyceae</taxon>
        <taxon>Suessiales</taxon>
        <taxon>Suessiaceae</taxon>
        <taxon>Polarella</taxon>
    </lineage>
</organism>
<dbReference type="InterPro" id="IPR036579">
    <property type="entry name" value="PsaD_sf"/>
</dbReference>
<evidence type="ECO:0000256" key="5">
    <source>
        <dbReference type="SAM" id="MobiDB-lite"/>
    </source>
</evidence>
<keyword evidence="7" id="KW-0732">Signal</keyword>
<dbReference type="AlphaFoldDB" id="A0A813DS31"/>
<evidence type="ECO:0000256" key="4">
    <source>
        <dbReference type="RuleBase" id="RU368104"/>
    </source>
</evidence>
<keyword evidence="6" id="KW-1133">Transmembrane helix</keyword>
<evidence type="ECO:0000256" key="6">
    <source>
        <dbReference type="SAM" id="Phobius"/>
    </source>
</evidence>
<sequence>MAKTAVMGVCMGLGLAGTSAFVAPGAQGHLRASGTRSAQISQPTFGATSPAGSSSSYSLLSACSAGTLLVAAAAAVTRRAGAGKALENPVDLAIPRPEDLLESPKFPKFFGGTNGYMSRATRERHAITWTSPSEMQFEMPIGGT</sequence>
<proteinExistence type="inferred from homology"/>
<comment type="function">
    <text evidence="4">PsaD can form complexes with ferredoxin and ferredoxin-oxidoreductase in photosystem I (PS I) reaction center.</text>
</comment>
<dbReference type="Gene3D" id="3.30.1470.10">
    <property type="entry name" value="Photosystem I PsaD, reaction center subunit II"/>
    <property type="match status" value="1"/>
</dbReference>
<comment type="caution">
    <text evidence="8">The sequence shown here is derived from an EMBL/GenBank/DDBJ whole genome shotgun (WGS) entry which is preliminary data.</text>
</comment>
<keyword evidence="3 4" id="KW-0603">Photosystem I</keyword>
<evidence type="ECO:0000256" key="1">
    <source>
        <dbReference type="ARBA" id="ARBA00009926"/>
    </source>
</evidence>
<dbReference type="Proteomes" id="UP000654075">
    <property type="component" value="Unassembled WGS sequence"/>
</dbReference>
<name>A0A813DS31_POLGL</name>
<dbReference type="Pfam" id="PF02531">
    <property type="entry name" value="PsaD"/>
    <property type="match status" value="1"/>
</dbReference>
<dbReference type="EMBL" id="CAJNNV010005471">
    <property type="protein sequence ID" value="CAE8592108.1"/>
    <property type="molecule type" value="Genomic_DNA"/>
</dbReference>
<evidence type="ECO:0000313" key="8">
    <source>
        <dbReference type="EMBL" id="CAE8592108.1"/>
    </source>
</evidence>
<dbReference type="SUPFAM" id="SSF64234">
    <property type="entry name" value="Photosystem I subunit PsaD"/>
    <property type="match status" value="1"/>
</dbReference>
<feature type="transmembrane region" description="Helical" evidence="6">
    <location>
        <begin position="57"/>
        <end position="76"/>
    </location>
</feature>
<keyword evidence="2 4" id="KW-0602">Photosynthesis</keyword>
<keyword evidence="6" id="KW-0812">Transmembrane</keyword>
<dbReference type="GO" id="GO:0015979">
    <property type="term" value="P:photosynthesis"/>
    <property type="evidence" value="ECO:0007669"/>
    <property type="project" value="UniProtKB-UniRule"/>
</dbReference>
<dbReference type="InterPro" id="IPR003685">
    <property type="entry name" value="PsaD"/>
</dbReference>
<feature type="region of interest" description="Disordered" evidence="5">
    <location>
        <begin position="33"/>
        <end position="55"/>
    </location>
</feature>
<evidence type="ECO:0000256" key="7">
    <source>
        <dbReference type="SAM" id="SignalP"/>
    </source>
</evidence>
<comment type="subcellular location">
    <subcellularLocation>
        <location evidence="4">Plastid</location>
        <location evidence="4">Chloroplast thylakoid membrane</location>
        <topology evidence="4">Peripheral membrane protein</topology>
        <orientation evidence="4">Stromal side</orientation>
    </subcellularLocation>
</comment>
<dbReference type="GO" id="GO:0009538">
    <property type="term" value="C:photosystem I reaction center"/>
    <property type="evidence" value="ECO:0007669"/>
    <property type="project" value="UniProtKB-UniRule"/>
</dbReference>
<accession>A0A813DS31</accession>